<dbReference type="Gene3D" id="1.25.40.10">
    <property type="entry name" value="Tetratricopeptide repeat domain"/>
    <property type="match status" value="1"/>
</dbReference>
<organism evidence="2 3">
    <name type="scientific">Candidatus Xenolissoclinum pacificiensis L6</name>
    <dbReference type="NCBI Taxonomy" id="1401685"/>
    <lineage>
        <taxon>Bacteria</taxon>
        <taxon>Pseudomonadati</taxon>
        <taxon>Pseudomonadota</taxon>
        <taxon>Alphaproteobacteria</taxon>
        <taxon>Rickettsiales</taxon>
        <taxon>Anaplasmataceae</taxon>
        <taxon>Candidatus Xenolissoclinum</taxon>
    </lineage>
</organism>
<feature type="transmembrane region" description="Helical" evidence="1">
    <location>
        <begin position="7"/>
        <end position="31"/>
    </location>
</feature>
<evidence type="ECO:0000313" key="2">
    <source>
        <dbReference type="EMBL" id="ETO91246.1"/>
    </source>
</evidence>
<keyword evidence="1" id="KW-1133">Transmembrane helix</keyword>
<dbReference type="InterPro" id="IPR011990">
    <property type="entry name" value="TPR-like_helical_dom_sf"/>
</dbReference>
<dbReference type="Proteomes" id="UP000018951">
    <property type="component" value="Unassembled WGS sequence"/>
</dbReference>
<keyword evidence="1" id="KW-0812">Transmembrane</keyword>
<dbReference type="STRING" id="1401685.P857_740"/>
<sequence length="199" mass="23578">MLNIRKIPIWGIVVFCILLFLIIATSIIIHYKRVSNIANYYNDIYQINFDHNGLDNRKKIDLLQELIKTHSSNYPPYIVFALFELSYLYTAENEFEKAIEVYLQILQNNSIPVYYRCVAHLMYRIYSHNDNDLDPLIQIPDILPNTRLIVEILNMLEAEDYDNALETAQKTLEFIENDQALIHILTRLINTYKENLKYN</sequence>
<gene>
    <name evidence="2" type="ORF">P857_740</name>
</gene>
<keyword evidence="3" id="KW-1185">Reference proteome</keyword>
<dbReference type="EMBL" id="AXCJ01000008">
    <property type="protein sequence ID" value="ETO91246.1"/>
    <property type="molecule type" value="Genomic_DNA"/>
</dbReference>
<reference evidence="2 3" key="1">
    <citation type="journal article" date="2013" name="PLoS ONE">
        <title>Bacterial endosymbiosis in a chordate host: long-term co-evolution and conservation of secondary metabolism.</title>
        <authorList>
            <person name="Kwan J.C."/>
            <person name="Schmidt E.W."/>
        </authorList>
    </citation>
    <scope>NUCLEOTIDE SEQUENCE [LARGE SCALE GENOMIC DNA]</scope>
    <source>
        <strain evidence="3">L6</strain>
    </source>
</reference>
<dbReference type="AlphaFoldDB" id="W2UYR6"/>
<evidence type="ECO:0000256" key="1">
    <source>
        <dbReference type="SAM" id="Phobius"/>
    </source>
</evidence>
<comment type="caution">
    <text evidence="2">The sequence shown here is derived from an EMBL/GenBank/DDBJ whole genome shotgun (WGS) entry which is preliminary data.</text>
</comment>
<evidence type="ECO:0000313" key="3">
    <source>
        <dbReference type="Proteomes" id="UP000018951"/>
    </source>
</evidence>
<protein>
    <recommendedName>
        <fullName evidence="4">Tetratricopeptide repeat protein</fullName>
    </recommendedName>
</protein>
<evidence type="ECO:0008006" key="4">
    <source>
        <dbReference type="Google" id="ProtNLM"/>
    </source>
</evidence>
<name>W2UYR6_9RICK</name>
<accession>W2UYR6</accession>
<keyword evidence="1" id="KW-0472">Membrane</keyword>
<proteinExistence type="predicted"/>